<accession>A0A2V0RMX2</accession>
<evidence type="ECO:0000313" key="2">
    <source>
        <dbReference type="EMBL" id="GBH22420.1"/>
    </source>
</evidence>
<feature type="compositionally biased region" description="Polar residues" evidence="1">
    <location>
        <begin position="49"/>
        <end position="73"/>
    </location>
</feature>
<dbReference type="AlphaFoldDB" id="A0A2V0RMX2"/>
<sequence length="630" mass="71259">MNLQTNRKSSFPMLQHSRNRRLSIMQFTPQIGRKPRITPGTGAPFVNPGSATTPTPQTSTFASSEAGPQQDAQTAREPMTAEKPSKRLPTTRKQTDMKTKRRSNKKENDFMYVPRGGRPRNDDKPAVKFTSGDEIPFGEQPFRDGPATITPSKPMGKIGELPNLLQEQIGWNTSAQVINNIRFLIQVVEPAFFNQLPSSIPNAADQSLNRNHDRIFNTLFNQMRELYQSKFNINTAFVNAFTYENVFIYFHDVFALHAELVCFYQRAAYYRNLDSGMENILLDHVANVLSNDDFDSIRNKMARALRFSFLPQSIIDETYEIFQTYRLGNPVTSGSIIFITPHMSKLLLALSSATNLASYNTAKQVYETEIDAMIDRVLNGRPNNTTLVDGIPRRWRTSNAAGNDSSSQDNSVSLYPVGQGGLSRQNMQFLNSVFTRIAPMCNLTMLNNQKRGNSESHYINEICDIFNNQMNVFGAGTYLFPKIVSVGNNQDISPSNFEGVIFASETDSESITFKQVHFQAERFAGGGQLLFRTSSSTNLGSRQYAVERARKPDLTESQDLRFDLRHHYTQVSNNAQSFVQDNYVTKVFKKENNTEFLSVNNTDSTSASQWFLTFGNLMDKQYEYGVDLLK</sequence>
<protein>
    <submittedName>
        <fullName evidence="2">Uncharacterized protein</fullName>
    </submittedName>
</protein>
<feature type="region of interest" description="Disordered" evidence="1">
    <location>
        <begin position="28"/>
        <end position="126"/>
    </location>
</feature>
<reference evidence="2" key="1">
    <citation type="submission" date="2017-04" db="EMBL/GenBank/DDBJ databases">
        <title>Unveiling RNA virosphere associated with marine microorganisms.</title>
        <authorList>
            <person name="Urayama S."/>
            <person name="Takaki Y."/>
            <person name="Nishi S."/>
            <person name="Yoshida Y."/>
            <person name="Deguchi S."/>
            <person name="Takai K."/>
            <person name="Nunoura T."/>
        </authorList>
    </citation>
    <scope>NUCLEOTIDE SEQUENCE</scope>
</reference>
<name>A0A2V0RMX2_9ZZZZ</name>
<dbReference type="EMBL" id="BDQB01000280">
    <property type="protein sequence ID" value="GBH22420.1"/>
    <property type="molecule type" value="Genomic_RNA"/>
</dbReference>
<organism evidence="2">
    <name type="scientific">viral metagenome</name>
    <dbReference type="NCBI Taxonomy" id="1070528"/>
    <lineage>
        <taxon>unclassified sequences</taxon>
        <taxon>metagenomes</taxon>
        <taxon>organismal metagenomes</taxon>
    </lineage>
</organism>
<comment type="caution">
    <text evidence="2">The sequence shown here is derived from an EMBL/GenBank/DDBJ whole genome shotgun (WGS) entry which is preliminary data.</text>
</comment>
<evidence type="ECO:0000256" key="1">
    <source>
        <dbReference type="SAM" id="MobiDB-lite"/>
    </source>
</evidence>
<proteinExistence type="predicted"/>